<dbReference type="AlphaFoldDB" id="A0A1S2LG88"/>
<dbReference type="Proteomes" id="UP000179524">
    <property type="component" value="Unassembled WGS sequence"/>
</dbReference>
<dbReference type="OrthoDB" id="2877001at2"/>
<proteinExistence type="predicted"/>
<evidence type="ECO:0000313" key="2">
    <source>
        <dbReference type="Proteomes" id="UP000179524"/>
    </source>
</evidence>
<gene>
    <name evidence="1" type="ORF">BKP37_15775</name>
</gene>
<organism evidence="1 2">
    <name type="scientific">Anaerobacillus alkalilacustris</name>
    <dbReference type="NCBI Taxonomy" id="393763"/>
    <lineage>
        <taxon>Bacteria</taxon>
        <taxon>Bacillati</taxon>
        <taxon>Bacillota</taxon>
        <taxon>Bacilli</taxon>
        <taxon>Bacillales</taxon>
        <taxon>Bacillaceae</taxon>
        <taxon>Anaerobacillus</taxon>
    </lineage>
</organism>
<dbReference type="EMBL" id="MLQR01000040">
    <property type="protein sequence ID" value="OIJ11334.1"/>
    <property type="molecule type" value="Genomic_DNA"/>
</dbReference>
<keyword evidence="2" id="KW-1185">Reference proteome</keyword>
<reference evidence="1 2" key="1">
    <citation type="submission" date="2016-10" db="EMBL/GenBank/DDBJ databases">
        <title>Draft genome sequences of four alkaliphilic bacteria belonging to the Anaerobacillus genus.</title>
        <authorList>
            <person name="Bassil N.M."/>
            <person name="Lloyd J.R."/>
        </authorList>
    </citation>
    <scope>NUCLEOTIDE SEQUENCE [LARGE SCALE GENOMIC DNA]</scope>
    <source>
        <strain evidence="1 2">DSM 18345</strain>
    </source>
</reference>
<protein>
    <submittedName>
        <fullName evidence="1">Uncharacterized protein</fullName>
    </submittedName>
</protein>
<sequence length="96" mass="10785">MRNVKLLICLDCNSVFNLDYEWKECKCGHSKGKYIDNLNAIFEGDAAVPLGFSNASLITAINNQPDQGLGEEFTAFVIPRKCPTFRKNDELDKPVM</sequence>
<name>A0A1S2LG88_9BACI</name>
<comment type="caution">
    <text evidence="1">The sequence shown here is derived from an EMBL/GenBank/DDBJ whole genome shotgun (WGS) entry which is preliminary data.</text>
</comment>
<accession>A0A1S2LG88</accession>
<evidence type="ECO:0000313" key="1">
    <source>
        <dbReference type="EMBL" id="OIJ11334.1"/>
    </source>
</evidence>